<dbReference type="AlphaFoldDB" id="A0A0E3S712"/>
<dbReference type="HOGENOM" id="CLU_2678946_0_0_2"/>
<dbReference type="EMBL" id="CP009515">
    <property type="protein sequence ID" value="AKB75162.1"/>
    <property type="molecule type" value="Genomic_DNA"/>
</dbReference>
<evidence type="ECO:0000313" key="2">
    <source>
        <dbReference type="EMBL" id="AKB75144.1"/>
    </source>
</evidence>
<sequence length="74" mass="8418">MLAEQVKPFIIPGKKYAFAIDLTDDPYYGEKNGDYVVGGKRKASTNRFFSYATCYLIDGNRKFTIGVIPKKRKC</sequence>
<accession>A0A0E3S712</accession>
<reference evidence="3 4" key="1">
    <citation type="submission" date="2014-07" db="EMBL/GenBank/DDBJ databases">
        <title>Methanogenic archaea and the global carbon cycle.</title>
        <authorList>
            <person name="Henriksen J.R."/>
            <person name="Luke J."/>
            <person name="Reinhart S."/>
            <person name="Benedict M.N."/>
            <person name="Youngblut N.D."/>
            <person name="Metcalf M.E."/>
            <person name="Whitaker R.J."/>
            <person name="Metcalf W.W."/>
        </authorList>
    </citation>
    <scope>NUCLEOTIDE SEQUENCE [LARGE SCALE GENOMIC DNA]</scope>
    <source>
        <strain evidence="3 4">Z-7289</strain>
    </source>
</reference>
<proteinExistence type="predicted"/>
<dbReference type="Proteomes" id="UP000033072">
    <property type="component" value="Chromosome"/>
</dbReference>
<gene>
    <name evidence="1" type="ORF">MSLAZ_0257</name>
    <name evidence="2" type="ORF">MSLAZ_1883</name>
    <name evidence="3" type="ORF">MSLAZ_1901</name>
</gene>
<dbReference type="KEGG" id="mls:MSLAZ_0257"/>
<dbReference type="KEGG" id="mls:MSLAZ_1901"/>
<protein>
    <submittedName>
        <fullName evidence="3">Uncharacterized protein</fullName>
    </submittedName>
</protein>
<evidence type="ECO:0000313" key="3">
    <source>
        <dbReference type="EMBL" id="AKB75162.1"/>
    </source>
</evidence>
<dbReference type="KEGG" id="mls:MSLAZ_1883"/>
<evidence type="ECO:0000313" key="1">
    <source>
        <dbReference type="EMBL" id="AKB73518.1"/>
    </source>
</evidence>
<dbReference type="PATRIC" id="fig|1434111.4.peg.2471"/>
<evidence type="ECO:0000313" key="4">
    <source>
        <dbReference type="Proteomes" id="UP000033072"/>
    </source>
</evidence>
<name>A0A0E3S712_9EURY</name>
<dbReference type="EMBL" id="CP009515">
    <property type="protein sequence ID" value="AKB75144.1"/>
    <property type="molecule type" value="Genomic_DNA"/>
</dbReference>
<organism evidence="3 4">
    <name type="scientific">Methanosarcina lacustris Z-7289</name>
    <dbReference type="NCBI Taxonomy" id="1434111"/>
    <lineage>
        <taxon>Archaea</taxon>
        <taxon>Methanobacteriati</taxon>
        <taxon>Methanobacteriota</taxon>
        <taxon>Stenosarchaea group</taxon>
        <taxon>Methanomicrobia</taxon>
        <taxon>Methanosarcinales</taxon>
        <taxon>Methanosarcinaceae</taxon>
        <taxon>Methanosarcina</taxon>
    </lineage>
</organism>
<dbReference type="EMBL" id="CP009515">
    <property type="protein sequence ID" value="AKB73518.1"/>
    <property type="molecule type" value="Genomic_DNA"/>
</dbReference>
<keyword evidence="4" id="KW-1185">Reference proteome</keyword>